<sequence length="331" mass="37105">MINPIQKTKTPGWFSEPKNLATAIIGISLFAGLAYGFLTYVLPWLVTVTWNLVNLVIGGVILGFLLMIVTNKKFWRALKYFSAFIANYTIGIAIELNPFNILQAKIEQGYKDRETLYQQAAKLKGKQSELVDKLTDKEKELQLNIQKVKILQAEQGKNSRQIDLYANNVLRCREYIDNVTPIVGDLNKLIKFADAAYEESGIMLEDAKLDLEAKKDLYYSVTTGLSAVTSAMKAFKGDDELNQDAEKALAILKVQIGEKIGHIKSAIDVTSRFMDDKVLEDKAKSAQAIELINQFNVDNDFNYTQNALDKNSDSGKLKGISTPDRYRGLLD</sequence>
<comment type="caution">
    <text evidence="3">The sequence shown here is derived from an EMBL/GenBank/DDBJ whole genome shotgun (WGS) entry which is preliminary data.</text>
</comment>
<evidence type="ECO:0000313" key="4">
    <source>
        <dbReference type="Proteomes" id="UP000192276"/>
    </source>
</evidence>
<feature type="transmembrane region" description="Helical" evidence="2">
    <location>
        <begin position="20"/>
        <end position="42"/>
    </location>
</feature>
<dbReference type="STRING" id="550983.A4R26_02960"/>
<gene>
    <name evidence="3" type="ORF">A4R26_02960</name>
</gene>
<name>A0A1V9FJ92_9BACT</name>
<evidence type="ECO:0000313" key="3">
    <source>
        <dbReference type="EMBL" id="OQP58433.1"/>
    </source>
</evidence>
<feature type="region of interest" description="Disordered" evidence="1">
    <location>
        <begin position="312"/>
        <end position="331"/>
    </location>
</feature>
<keyword evidence="2" id="KW-1133">Transmembrane helix</keyword>
<dbReference type="OrthoDB" id="1157971at2"/>
<feature type="transmembrane region" description="Helical" evidence="2">
    <location>
        <begin position="48"/>
        <end position="69"/>
    </location>
</feature>
<dbReference type="Proteomes" id="UP000192276">
    <property type="component" value="Unassembled WGS sequence"/>
</dbReference>
<dbReference type="EMBL" id="LWBP01000188">
    <property type="protein sequence ID" value="OQP58433.1"/>
    <property type="molecule type" value="Genomic_DNA"/>
</dbReference>
<dbReference type="AlphaFoldDB" id="A0A1V9FJ92"/>
<evidence type="ECO:0000256" key="2">
    <source>
        <dbReference type="SAM" id="Phobius"/>
    </source>
</evidence>
<protein>
    <submittedName>
        <fullName evidence="3">Uncharacterized protein</fullName>
    </submittedName>
</protein>
<evidence type="ECO:0000256" key="1">
    <source>
        <dbReference type="SAM" id="MobiDB-lite"/>
    </source>
</evidence>
<organism evidence="3 4">
    <name type="scientific">Niastella populi</name>
    <dbReference type="NCBI Taxonomy" id="550983"/>
    <lineage>
        <taxon>Bacteria</taxon>
        <taxon>Pseudomonadati</taxon>
        <taxon>Bacteroidota</taxon>
        <taxon>Chitinophagia</taxon>
        <taxon>Chitinophagales</taxon>
        <taxon>Chitinophagaceae</taxon>
        <taxon>Niastella</taxon>
    </lineage>
</organism>
<keyword evidence="2" id="KW-0812">Transmembrane</keyword>
<proteinExistence type="predicted"/>
<dbReference type="RefSeq" id="WP_081165643.1">
    <property type="nucleotide sequence ID" value="NZ_LWBP01000188.1"/>
</dbReference>
<reference evidence="4" key="1">
    <citation type="submission" date="2016-04" db="EMBL/GenBank/DDBJ databases">
        <authorList>
            <person name="Chen L."/>
            <person name="Zhuang W."/>
            <person name="Wang G."/>
        </authorList>
    </citation>
    <scope>NUCLEOTIDE SEQUENCE [LARGE SCALE GENOMIC DNA]</scope>
    <source>
        <strain evidence="4">208</strain>
    </source>
</reference>
<accession>A0A1V9FJ92</accession>
<keyword evidence="4" id="KW-1185">Reference proteome</keyword>
<keyword evidence="2" id="KW-0472">Membrane</keyword>